<keyword evidence="3" id="KW-1185">Reference proteome</keyword>
<sequence>MAALVDWFIKNRENLDPGLVSGDPGNADIAWLESSADQINFEKFGLRPTVEQAPTVPLTTQGASSTDKTRGRKRGRQALADKFPGIVNSARSFITDNGFEAHRRRRSHGTCGVSLSQVRDHLMTVVPQLKESNTKLDKKTISHWFQPPNRRFKASQKYAGLIDAKVPPKSNSRSSPDDNDHYFSARVRYCLEMAAKFDKSATVFSLDNKNKVKVGSKTLAVDRHLQICRIFPTNDVPNYYDHDFPTPGYLITPAGYLRLEPPHPPQLTVDKIGRKHFELPKTIGMTVINRGPSEPCTIEAHANDLMGFSTELKDDGKTIVVLIVDGGPDYNVNHETKEVYYSRIFKQLNLDGMIITSYCPGFSRRNPIEHVWSPLTRLLTSVYLDDTLPGENKPPCHQTELSAGERKQKEYKVFDKAMDNLAGYWENATFAGHPVKVQNIPSGTPNAPFNDYDEARAIINGSYSGLVNSPGIKAEVDFAHMHMDRRIGMLLFSKCHSELCVHCNENPIRDISAWGCIRTFPSPVPSPHTEGHFRTFHEALQTERCAPDEYLPRYIEGGLGRCDKCPLPYVYTSKTNKINHLRKVHPLRV</sequence>
<dbReference type="OrthoDB" id="2433005at2759"/>
<dbReference type="RefSeq" id="XP_038060450.1">
    <property type="nucleotide sequence ID" value="XM_038204522.1"/>
</dbReference>
<protein>
    <recommendedName>
        <fullName evidence="4">C2H2-type domain-containing protein</fullName>
    </recommendedName>
</protein>
<feature type="region of interest" description="Disordered" evidence="1">
    <location>
        <begin position="56"/>
        <end position="75"/>
    </location>
</feature>
<dbReference type="RefSeq" id="XP_038073644.1">
    <property type="nucleotide sequence ID" value="XM_038217716.1"/>
</dbReference>
<evidence type="ECO:0000313" key="3">
    <source>
        <dbReference type="Proteomes" id="UP000887568"/>
    </source>
</evidence>
<name>A0A914BC70_PATMI</name>
<feature type="compositionally biased region" description="Polar residues" evidence="1">
    <location>
        <begin position="57"/>
        <end position="66"/>
    </location>
</feature>
<dbReference type="EnsemblMetazoa" id="XM_038204522.1">
    <property type="protein sequence ID" value="XP_038060450.1"/>
    <property type="gene ID" value="LOC119731345"/>
</dbReference>
<reference evidence="2" key="1">
    <citation type="submission" date="2022-11" db="UniProtKB">
        <authorList>
            <consortium name="EnsemblMetazoa"/>
        </authorList>
    </citation>
    <scope>IDENTIFICATION</scope>
</reference>
<evidence type="ECO:0000313" key="2">
    <source>
        <dbReference type="EnsemblMetazoa" id="XP_038073644.1"/>
    </source>
</evidence>
<evidence type="ECO:0008006" key="4">
    <source>
        <dbReference type="Google" id="ProtNLM"/>
    </source>
</evidence>
<dbReference type="GeneID" id="119731345"/>
<dbReference type="AlphaFoldDB" id="A0A914BC70"/>
<evidence type="ECO:0000256" key="1">
    <source>
        <dbReference type="SAM" id="MobiDB-lite"/>
    </source>
</evidence>
<accession>A0A914BC70</accession>
<dbReference type="Proteomes" id="UP000887568">
    <property type="component" value="Unplaced"/>
</dbReference>
<organism evidence="2 3">
    <name type="scientific">Patiria miniata</name>
    <name type="common">Bat star</name>
    <name type="synonym">Asterina miniata</name>
    <dbReference type="NCBI Taxonomy" id="46514"/>
    <lineage>
        <taxon>Eukaryota</taxon>
        <taxon>Metazoa</taxon>
        <taxon>Echinodermata</taxon>
        <taxon>Eleutherozoa</taxon>
        <taxon>Asterozoa</taxon>
        <taxon>Asteroidea</taxon>
        <taxon>Valvatacea</taxon>
        <taxon>Valvatida</taxon>
        <taxon>Asterinidae</taxon>
        <taxon>Patiria</taxon>
    </lineage>
</organism>
<dbReference type="GeneID" id="119741815"/>
<proteinExistence type="predicted"/>
<dbReference type="EnsemblMetazoa" id="XM_038217716.1">
    <property type="protein sequence ID" value="XP_038073644.1"/>
    <property type="gene ID" value="LOC119741815"/>
</dbReference>